<evidence type="ECO:0000313" key="1">
    <source>
        <dbReference type="EMBL" id="GFR04483.1"/>
    </source>
</evidence>
<name>A0A8X6GI13_TRICU</name>
<dbReference type="EMBL" id="BMAO01035586">
    <property type="protein sequence ID" value="GFR04483.1"/>
    <property type="molecule type" value="Genomic_DNA"/>
</dbReference>
<protein>
    <submittedName>
        <fullName evidence="1">Uncharacterized protein</fullName>
    </submittedName>
</protein>
<sequence length="148" mass="16500">MKFQRRYGGQELQTKPALNEEMAKPFKELLVTQQVDSSVPTEILADEQDCLGQYCASSTANRTPVQQQFRLLAIVMLLKETCSCSAWLCIRPENQRSTNNKQTRLPRQNCTPSSTSGVCGALLLIKLMDFALALDTYLTNPNFAAVPP</sequence>
<gene>
    <name evidence="1" type="ORF">TNCT_349381</name>
</gene>
<accession>A0A8X6GI13</accession>
<organism evidence="1 2">
    <name type="scientific">Trichonephila clavata</name>
    <name type="common">Joro spider</name>
    <name type="synonym">Nephila clavata</name>
    <dbReference type="NCBI Taxonomy" id="2740835"/>
    <lineage>
        <taxon>Eukaryota</taxon>
        <taxon>Metazoa</taxon>
        <taxon>Ecdysozoa</taxon>
        <taxon>Arthropoda</taxon>
        <taxon>Chelicerata</taxon>
        <taxon>Arachnida</taxon>
        <taxon>Araneae</taxon>
        <taxon>Araneomorphae</taxon>
        <taxon>Entelegynae</taxon>
        <taxon>Araneoidea</taxon>
        <taxon>Nephilidae</taxon>
        <taxon>Trichonephila</taxon>
    </lineage>
</organism>
<dbReference type="Proteomes" id="UP000887116">
    <property type="component" value="Unassembled WGS sequence"/>
</dbReference>
<dbReference type="AlphaFoldDB" id="A0A8X6GI13"/>
<reference evidence="1" key="1">
    <citation type="submission" date="2020-07" db="EMBL/GenBank/DDBJ databases">
        <title>Multicomponent nature underlies the extraordinary mechanical properties of spider dragline silk.</title>
        <authorList>
            <person name="Kono N."/>
            <person name="Nakamura H."/>
            <person name="Mori M."/>
            <person name="Yoshida Y."/>
            <person name="Ohtoshi R."/>
            <person name="Malay A.D."/>
            <person name="Moran D.A.P."/>
            <person name="Tomita M."/>
            <person name="Numata K."/>
            <person name="Arakawa K."/>
        </authorList>
    </citation>
    <scope>NUCLEOTIDE SEQUENCE</scope>
</reference>
<keyword evidence="2" id="KW-1185">Reference proteome</keyword>
<proteinExistence type="predicted"/>
<comment type="caution">
    <text evidence="1">The sequence shown here is derived from an EMBL/GenBank/DDBJ whole genome shotgun (WGS) entry which is preliminary data.</text>
</comment>
<evidence type="ECO:0000313" key="2">
    <source>
        <dbReference type="Proteomes" id="UP000887116"/>
    </source>
</evidence>